<dbReference type="SUPFAM" id="SSF53098">
    <property type="entry name" value="Ribonuclease H-like"/>
    <property type="match status" value="1"/>
</dbReference>
<dbReference type="Gene3D" id="3.30.420.10">
    <property type="entry name" value="Ribonuclease H-like superfamily/Ribonuclease H"/>
    <property type="match status" value="1"/>
</dbReference>
<protein>
    <recommendedName>
        <fullName evidence="1">Integrase catalytic domain-containing protein</fullName>
    </recommendedName>
</protein>
<gene>
    <name evidence="2" type="ORF">RF11_01471</name>
</gene>
<dbReference type="Proteomes" id="UP000031668">
    <property type="component" value="Unassembled WGS sequence"/>
</dbReference>
<dbReference type="GO" id="GO:0003676">
    <property type="term" value="F:nucleic acid binding"/>
    <property type="evidence" value="ECO:0007669"/>
    <property type="project" value="InterPro"/>
</dbReference>
<dbReference type="PANTHER" id="PTHR37984:SF5">
    <property type="entry name" value="PROTEIN NYNRIN-LIKE"/>
    <property type="match status" value="1"/>
</dbReference>
<dbReference type="InterPro" id="IPR050951">
    <property type="entry name" value="Retrovirus_Pol_polyprotein"/>
</dbReference>
<reference evidence="2 3" key="1">
    <citation type="journal article" date="2014" name="Genome Biol. Evol.">
        <title>The genome of the myxosporean Thelohanellus kitauei shows adaptations to nutrient acquisition within its fish host.</title>
        <authorList>
            <person name="Yang Y."/>
            <person name="Xiong J."/>
            <person name="Zhou Z."/>
            <person name="Huo F."/>
            <person name="Miao W."/>
            <person name="Ran C."/>
            <person name="Liu Y."/>
            <person name="Zhang J."/>
            <person name="Feng J."/>
            <person name="Wang M."/>
            <person name="Wang M."/>
            <person name="Wang L."/>
            <person name="Yao B."/>
        </authorList>
    </citation>
    <scope>NUCLEOTIDE SEQUENCE [LARGE SCALE GENOMIC DNA]</scope>
    <source>
        <strain evidence="2">Wuqing</strain>
    </source>
</reference>
<organism evidence="2 3">
    <name type="scientific">Thelohanellus kitauei</name>
    <name type="common">Myxosporean</name>
    <dbReference type="NCBI Taxonomy" id="669202"/>
    <lineage>
        <taxon>Eukaryota</taxon>
        <taxon>Metazoa</taxon>
        <taxon>Cnidaria</taxon>
        <taxon>Myxozoa</taxon>
        <taxon>Myxosporea</taxon>
        <taxon>Bivalvulida</taxon>
        <taxon>Platysporina</taxon>
        <taxon>Myxobolidae</taxon>
        <taxon>Thelohanellus</taxon>
    </lineage>
</organism>
<dbReference type="PROSITE" id="PS50994">
    <property type="entry name" value="INTEGRASE"/>
    <property type="match status" value="1"/>
</dbReference>
<evidence type="ECO:0000313" key="2">
    <source>
        <dbReference type="EMBL" id="KII63983.1"/>
    </source>
</evidence>
<feature type="domain" description="Integrase catalytic" evidence="1">
    <location>
        <begin position="1"/>
        <end position="130"/>
    </location>
</feature>
<dbReference type="InterPro" id="IPR012337">
    <property type="entry name" value="RNaseH-like_sf"/>
</dbReference>
<evidence type="ECO:0000259" key="1">
    <source>
        <dbReference type="PROSITE" id="PS50994"/>
    </source>
</evidence>
<proteinExistence type="predicted"/>
<sequence length="149" mass="17080">MRGFVTHHTIMALKSIFALEGIPRTIVSDNGPQFGSTEFQNFFATIAIREVFSPSYHPESNGLAERFIQSFKRSFLNVWAQYVVPNIIRAERLLSVSLERCLFFYNCHRCKLLLTYGGRSKPTYVFLGQRMHVLKLLQAVVAKGNDMVM</sequence>
<comment type="caution">
    <text evidence="2">The sequence shown here is derived from an EMBL/GenBank/DDBJ whole genome shotgun (WGS) entry which is preliminary data.</text>
</comment>
<dbReference type="InterPro" id="IPR001584">
    <property type="entry name" value="Integrase_cat-core"/>
</dbReference>
<dbReference type="AlphaFoldDB" id="A0A0C2J4I5"/>
<dbReference type="InterPro" id="IPR036397">
    <property type="entry name" value="RNaseH_sf"/>
</dbReference>
<keyword evidence="3" id="KW-1185">Reference proteome</keyword>
<dbReference type="EMBL" id="JWZT01004480">
    <property type="protein sequence ID" value="KII63983.1"/>
    <property type="molecule type" value="Genomic_DNA"/>
</dbReference>
<evidence type="ECO:0000313" key="3">
    <source>
        <dbReference type="Proteomes" id="UP000031668"/>
    </source>
</evidence>
<dbReference type="GO" id="GO:0015074">
    <property type="term" value="P:DNA integration"/>
    <property type="evidence" value="ECO:0007669"/>
    <property type="project" value="InterPro"/>
</dbReference>
<dbReference type="OrthoDB" id="5982225at2759"/>
<dbReference type="PANTHER" id="PTHR37984">
    <property type="entry name" value="PROTEIN CBG26694"/>
    <property type="match status" value="1"/>
</dbReference>
<accession>A0A0C2J4I5</accession>
<name>A0A0C2J4I5_THEKT</name>